<feature type="transmembrane region" description="Helical" evidence="1">
    <location>
        <begin position="12"/>
        <end position="34"/>
    </location>
</feature>
<keyword evidence="1" id="KW-0472">Membrane</keyword>
<evidence type="ECO:0000313" key="2">
    <source>
        <dbReference type="EMBL" id="PIZ45550.1"/>
    </source>
</evidence>
<accession>A0A2M7TH93</accession>
<protein>
    <submittedName>
        <fullName evidence="2">YggT family protein</fullName>
    </submittedName>
</protein>
<name>A0A2M7TH93_UNCKA</name>
<evidence type="ECO:0000313" key="3">
    <source>
        <dbReference type="Proteomes" id="UP000228920"/>
    </source>
</evidence>
<keyword evidence="1" id="KW-0812">Transmembrane</keyword>
<dbReference type="Proteomes" id="UP000228920">
    <property type="component" value="Unassembled WGS sequence"/>
</dbReference>
<sequence length="99" mass="11082">MNIFSGTFIKQLVMYVLVILESFLTLRVVLKILVANPDAVFVSGIYSLTNVFTKPFSGMFQSASQGVYAHVEFSTIFGMLMYAFLGYAVISFIDMVSRK</sequence>
<keyword evidence="1" id="KW-1133">Transmembrane helix</keyword>
<comment type="caution">
    <text evidence="2">The sequence shown here is derived from an EMBL/GenBank/DDBJ whole genome shotgun (WGS) entry which is preliminary data.</text>
</comment>
<proteinExistence type="predicted"/>
<reference evidence="3" key="1">
    <citation type="submission" date="2017-09" db="EMBL/GenBank/DDBJ databases">
        <title>Depth-based differentiation of microbial function through sediment-hosted aquifers and enrichment of novel symbionts in the deep terrestrial subsurface.</title>
        <authorList>
            <person name="Probst A.J."/>
            <person name="Ladd B."/>
            <person name="Jarett J.K."/>
            <person name="Geller-Mcgrath D.E."/>
            <person name="Sieber C.M.K."/>
            <person name="Emerson J.B."/>
            <person name="Anantharaman K."/>
            <person name="Thomas B.C."/>
            <person name="Malmstrom R."/>
            <person name="Stieglmeier M."/>
            <person name="Klingl A."/>
            <person name="Woyke T."/>
            <person name="Ryan C.M."/>
            <person name="Banfield J.F."/>
        </authorList>
    </citation>
    <scope>NUCLEOTIDE SEQUENCE [LARGE SCALE GENOMIC DNA]</scope>
</reference>
<organism evidence="2 3">
    <name type="scientific">candidate division WWE3 bacterium CG_4_10_14_0_2_um_filter_41_14</name>
    <dbReference type="NCBI Taxonomy" id="1975072"/>
    <lineage>
        <taxon>Bacteria</taxon>
        <taxon>Katanobacteria</taxon>
    </lineage>
</organism>
<gene>
    <name evidence="2" type="ORF">COY32_05040</name>
</gene>
<evidence type="ECO:0000256" key="1">
    <source>
        <dbReference type="SAM" id="Phobius"/>
    </source>
</evidence>
<feature type="transmembrane region" description="Helical" evidence="1">
    <location>
        <begin position="76"/>
        <end position="96"/>
    </location>
</feature>
<dbReference type="EMBL" id="PFNL01000131">
    <property type="protein sequence ID" value="PIZ45550.1"/>
    <property type="molecule type" value="Genomic_DNA"/>
</dbReference>
<dbReference type="AlphaFoldDB" id="A0A2M7TH93"/>